<evidence type="ECO:0000256" key="4">
    <source>
        <dbReference type="ARBA" id="ARBA00023186"/>
    </source>
</evidence>
<comment type="function">
    <text evidence="5">May act as an export chaperone for the filament capping protein FliD.</text>
</comment>
<dbReference type="Pfam" id="PF05400">
    <property type="entry name" value="FliT"/>
    <property type="match status" value="1"/>
</dbReference>
<accession>A0A2S6G0R6</accession>
<dbReference type="OrthoDB" id="1938075at2"/>
<reference evidence="8 9" key="1">
    <citation type="submission" date="2018-02" db="EMBL/GenBank/DDBJ databases">
        <title>Genomic Encyclopedia of Archaeal and Bacterial Type Strains, Phase II (KMG-II): from individual species to whole genera.</title>
        <authorList>
            <person name="Goeker M."/>
        </authorList>
    </citation>
    <scope>NUCLEOTIDE SEQUENCE [LARGE SCALE GENOMIC DNA]</scope>
    <source>
        <strain evidence="8 9">DSM 15099</strain>
    </source>
</reference>
<evidence type="ECO:0000256" key="1">
    <source>
        <dbReference type="ARBA" id="ARBA00004514"/>
    </source>
</evidence>
<keyword evidence="4" id="KW-0143">Chaperone</keyword>
<evidence type="ECO:0000313" key="8">
    <source>
        <dbReference type="EMBL" id="PPK49491.1"/>
    </source>
</evidence>
<proteinExistence type="inferred from homology"/>
<keyword evidence="3" id="KW-1005">Bacterial flagellum biogenesis</keyword>
<comment type="caution">
    <text evidence="8">The sequence shown here is derived from an EMBL/GenBank/DDBJ whole genome shotgun (WGS) entry which is preliminary data.</text>
</comment>
<protein>
    <recommendedName>
        <fullName evidence="7">Flagellar protein FliT</fullName>
    </recommendedName>
</protein>
<evidence type="ECO:0000256" key="5">
    <source>
        <dbReference type="ARBA" id="ARBA00093765"/>
    </source>
</evidence>
<dbReference type="STRING" id="37659.GCA_000703125_02806"/>
<dbReference type="Proteomes" id="UP000239863">
    <property type="component" value="Unassembled WGS sequence"/>
</dbReference>
<evidence type="ECO:0000256" key="6">
    <source>
        <dbReference type="ARBA" id="ARBA00093785"/>
    </source>
</evidence>
<organism evidence="8 9">
    <name type="scientific">Clostridium algidicarnis DSM 15099</name>
    <dbReference type="NCBI Taxonomy" id="1121295"/>
    <lineage>
        <taxon>Bacteria</taxon>
        <taxon>Bacillati</taxon>
        <taxon>Bacillota</taxon>
        <taxon>Clostridia</taxon>
        <taxon>Eubacteriales</taxon>
        <taxon>Clostridiaceae</taxon>
        <taxon>Clostridium</taxon>
    </lineage>
</organism>
<evidence type="ECO:0000256" key="2">
    <source>
        <dbReference type="ARBA" id="ARBA00022490"/>
    </source>
</evidence>
<dbReference type="EMBL" id="PTIS01000001">
    <property type="protein sequence ID" value="PPK49491.1"/>
    <property type="molecule type" value="Genomic_DNA"/>
</dbReference>
<dbReference type="RefSeq" id="WP_104408882.1">
    <property type="nucleotide sequence ID" value="NZ_PTIS01000001.1"/>
</dbReference>
<evidence type="ECO:0000313" key="9">
    <source>
        <dbReference type="Proteomes" id="UP000239863"/>
    </source>
</evidence>
<name>A0A2S6G0R6_9CLOT</name>
<comment type="similarity">
    <text evidence="6">Belongs to the bacillales FliT family.</text>
</comment>
<keyword evidence="2" id="KW-0963">Cytoplasm</keyword>
<gene>
    <name evidence="8" type="ORF">BD821_101152</name>
</gene>
<evidence type="ECO:0000256" key="7">
    <source>
        <dbReference type="ARBA" id="ARBA00093797"/>
    </source>
</evidence>
<dbReference type="AlphaFoldDB" id="A0A2S6G0R6"/>
<comment type="subcellular location">
    <subcellularLocation>
        <location evidence="1">Cytoplasm</location>
        <location evidence="1">Cytosol</location>
    </subcellularLocation>
</comment>
<sequence>MNIKEVKILKSHLIEYKDATLDLIKALEEDNIDKLDPLLEKRQDLINHIESQEYDNEIFKDLCTNLNIIPLQSKLSTMLNEKKSEVKEEIDKLVELKSASKSYNKRFSVDSIYFNKKI</sequence>
<evidence type="ECO:0000256" key="3">
    <source>
        <dbReference type="ARBA" id="ARBA00022795"/>
    </source>
</evidence>
<dbReference type="InterPro" id="IPR008622">
    <property type="entry name" value="FliT"/>
</dbReference>